<dbReference type="SUPFAM" id="SSF68906">
    <property type="entry name" value="SAP domain"/>
    <property type="match status" value="1"/>
</dbReference>
<dbReference type="AlphaFoldDB" id="A0A061B0K5"/>
<dbReference type="EMBL" id="MPUK01000005">
    <property type="protein sequence ID" value="ONH67058.1"/>
    <property type="molecule type" value="Genomic_DNA"/>
</dbReference>
<evidence type="ECO:0000313" key="4">
    <source>
        <dbReference type="Proteomes" id="UP000189513"/>
    </source>
</evidence>
<proteinExistence type="predicted"/>
<protein>
    <submittedName>
        <fullName evidence="3">Altered inheritance of mitochondria protein 34, mitochondrial</fullName>
    </submittedName>
    <submittedName>
        <fullName evidence="2">CYFA0S06e03246g1_1</fullName>
    </submittedName>
</protein>
<dbReference type="InterPro" id="IPR036361">
    <property type="entry name" value="SAP_dom_sf"/>
</dbReference>
<evidence type="ECO:0000259" key="1">
    <source>
        <dbReference type="PROSITE" id="PS50800"/>
    </source>
</evidence>
<dbReference type="InterPro" id="IPR003034">
    <property type="entry name" value="SAP_dom"/>
</dbReference>
<dbReference type="PROSITE" id="PS50800">
    <property type="entry name" value="SAP"/>
    <property type="match status" value="1"/>
</dbReference>
<dbReference type="OrthoDB" id="3979979at2759"/>
<reference evidence="2" key="1">
    <citation type="journal article" date="2014" name="Genome Announc.">
        <title>Genome sequence of the yeast Cyberlindnera fabianii (Hansenula fabianii).</title>
        <authorList>
            <person name="Freel K.C."/>
            <person name="Sarilar V."/>
            <person name="Neuveglise C."/>
            <person name="Devillers H."/>
            <person name="Friedrich A."/>
            <person name="Schacherer J."/>
        </authorList>
    </citation>
    <scope>NUCLEOTIDE SEQUENCE</scope>
    <source>
        <strain evidence="2">YJS4271</strain>
    </source>
</reference>
<dbReference type="Gene3D" id="1.10.720.30">
    <property type="entry name" value="SAP domain"/>
    <property type="match status" value="1"/>
</dbReference>
<dbReference type="Proteomes" id="UP000189513">
    <property type="component" value="Unassembled WGS sequence"/>
</dbReference>
<evidence type="ECO:0000313" key="2">
    <source>
        <dbReference type="EMBL" id="CDR41177.1"/>
    </source>
</evidence>
<reference evidence="3" key="3">
    <citation type="submission" date="2017-01" db="EMBL/GenBank/DDBJ databases">
        <authorList>
            <person name="Mah S.A."/>
            <person name="Swanson W.J."/>
            <person name="Moy G.W."/>
            <person name="Vacquier V.D."/>
        </authorList>
    </citation>
    <scope>NUCLEOTIDE SEQUENCE [LARGE SCALE GENOMIC DNA]</scope>
    <source>
        <strain evidence="3">65</strain>
    </source>
</reference>
<organism evidence="2">
    <name type="scientific">Cyberlindnera fabianii</name>
    <name type="common">Yeast</name>
    <name type="synonym">Hansenula fabianii</name>
    <dbReference type="NCBI Taxonomy" id="36022"/>
    <lineage>
        <taxon>Eukaryota</taxon>
        <taxon>Fungi</taxon>
        <taxon>Dikarya</taxon>
        <taxon>Ascomycota</taxon>
        <taxon>Saccharomycotina</taxon>
        <taxon>Saccharomycetes</taxon>
        <taxon>Phaffomycetales</taxon>
        <taxon>Phaffomycetaceae</taxon>
        <taxon>Cyberlindnera</taxon>
    </lineage>
</organism>
<sequence length="308" mass="34092">MLRTTRSMPSLRVLGSVVKHDIQQQSKAFSSAAVSKYHLVVPNIADSKNDALKYQTFTRNVHETKKKDQSPLLSKKSEFALMSLNTLKTECRKRGLKVSGRKADLVSRIATYDSSYSTKAANSISTQIRAKKPQATPVVQATQQTMKRFSQSTKADAKGDVSHIDYIKPVDLSPSKLVEDDYIVQIPSLSTDASNNAVTELEKQLSQASNPNETIVSKAPGSDTKIFEQGSVDSVDTQNVEALEVEVADILGQEAEEYKDEPYEYDYSDVSGNDKKFLAGFLAAAGLWWFLPTGTKSKQSKEEKEEKH</sequence>
<reference evidence="4" key="2">
    <citation type="journal article" date="2017" name="Genome Announc.">
        <title>Genome sequences of Cyberlindnera fabianii 65, Pichia kudriavzevii 129, and Saccharomyces cerevisiae 131 isolated from fermented masau fruits in Zimbabwe.</title>
        <authorList>
            <person name="van Rijswijck I.M.H."/>
            <person name="Derks M.F.L."/>
            <person name="Abee T."/>
            <person name="de Ridder D."/>
            <person name="Smid E.J."/>
        </authorList>
    </citation>
    <scope>NUCLEOTIDE SEQUENCE [LARGE SCALE GENOMIC DNA]</scope>
    <source>
        <strain evidence="4">65</strain>
    </source>
</reference>
<keyword evidence="4" id="KW-1185">Reference proteome</keyword>
<accession>A0A061B0K5</accession>
<dbReference type="EMBL" id="LK052891">
    <property type="protein sequence ID" value="CDR41177.1"/>
    <property type="molecule type" value="Genomic_DNA"/>
</dbReference>
<name>A0A061B0K5_CYBFA</name>
<dbReference type="Pfam" id="PF02037">
    <property type="entry name" value="SAP"/>
    <property type="match status" value="1"/>
</dbReference>
<gene>
    <name evidence="3" type="ORF">BON22_3076</name>
    <name evidence="2" type="ORF">CYFA0S_06e03246g</name>
</gene>
<dbReference type="OMA" id="KNECRTR"/>
<evidence type="ECO:0000313" key="3">
    <source>
        <dbReference type="EMBL" id="ONH67058.1"/>
    </source>
</evidence>
<dbReference type="STRING" id="36022.A0A061B0K5"/>
<dbReference type="VEuPathDB" id="FungiDB:BON22_3076"/>
<feature type="domain" description="SAP" evidence="1">
    <location>
        <begin position="79"/>
        <end position="113"/>
    </location>
</feature>
<dbReference type="SMART" id="SM00513">
    <property type="entry name" value="SAP"/>
    <property type="match status" value="1"/>
</dbReference>